<name>A0A3G3K5D6_9BACL</name>
<dbReference type="KEGG" id="coh:EAV92_17275"/>
<dbReference type="InterPro" id="IPR029044">
    <property type="entry name" value="Nucleotide-diphossugar_trans"/>
</dbReference>
<evidence type="ECO:0000313" key="5">
    <source>
        <dbReference type="EMBL" id="AYQ75706.1"/>
    </source>
</evidence>
<evidence type="ECO:0000256" key="3">
    <source>
        <dbReference type="ARBA" id="ARBA00022679"/>
    </source>
</evidence>
<keyword evidence="6" id="KW-1185">Reference proteome</keyword>
<keyword evidence="3 5" id="KW-0808">Transferase</keyword>
<comment type="similarity">
    <text evidence="1">Belongs to the glycosyltransferase 2 family.</text>
</comment>
<dbReference type="AlphaFoldDB" id="A0A3G3K5D6"/>
<sequence length="269" mass="30285">MNDASWQVPHAEEIELFDKKCDYCVVIPVINEGERIRSQLRAMKPLAEQVDILIADGGSTDGSLVPEFLRSVGVRTLLVKKDKGKLSAQLRIAYAYALRQGYKGVITVDGNNKDGVEAIPDFIRHLDKGYGLVQGSRYVKGGQAINTPVVRDLAIRLLHAPIISLAARHRYTDTTNGFRGYSREYLLDPRVQPFRDVFNLYELLAYMSVKAPRLGYPTIEIPVTRRYPDSGEVPTKISHFRGNLLLLRTLFHLFTGAYEPSRIQEGPKL</sequence>
<evidence type="ECO:0000259" key="4">
    <source>
        <dbReference type="Pfam" id="PF00535"/>
    </source>
</evidence>
<evidence type="ECO:0000256" key="2">
    <source>
        <dbReference type="ARBA" id="ARBA00022676"/>
    </source>
</evidence>
<dbReference type="InterPro" id="IPR001173">
    <property type="entry name" value="Glyco_trans_2-like"/>
</dbReference>
<accession>A0A3G3K5D6</accession>
<dbReference type="GO" id="GO:0004582">
    <property type="term" value="F:dolichyl-phosphate beta-D-mannosyltransferase activity"/>
    <property type="evidence" value="ECO:0007669"/>
    <property type="project" value="InterPro"/>
</dbReference>
<dbReference type="PANTHER" id="PTHR43398:SF1">
    <property type="entry name" value="DOLICHOL-PHOSPHATE MANNOSYLTRANSFERASE SUBUNIT 1"/>
    <property type="match status" value="1"/>
</dbReference>
<dbReference type="SUPFAM" id="SSF53448">
    <property type="entry name" value="Nucleotide-diphospho-sugar transferases"/>
    <property type="match status" value="1"/>
</dbReference>
<dbReference type="Proteomes" id="UP000269097">
    <property type="component" value="Chromosome"/>
</dbReference>
<dbReference type="GO" id="GO:0009247">
    <property type="term" value="P:glycolipid biosynthetic process"/>
    <property type="evidence" value="ECO:0007669"/>
    <property type="project" value="TreeGrafter"/>
</dbReference>
<evidence type="ECO:0000256" key="1">
    <source>
        <dbReference type="ARBA" id="ARBA00006739"/>
    </source>
</evidence>
<protein>
    <submittedName>
        <fullName evidence="5">Glycosyltransferase family 2 protein</fullName>
    </submittedName>
</protein>
<dbReference type="InterPro" id="IPR039528">
    <property type="entry name" value="DPM1-like"/>
</dbReference>
<evidence type="ECO:0000313" key="6">
    <source>
        <dbReference type="Proteomes" id="UP000269097"/>
    </source>
</evidence>
<keyword evidence="2" id="KW-0328">Glycosyltransferase</keyword>
<dbReference type="PANTHER" id="PTHR43398">
    <property type="entry name" value="DOLICHOL-PHOSPHATE MANNOSYLTRANSFERASE SUBUNIT 1"/>
    <property type="match status" value="1"/>
</dbReference>
<gene>
    <name evidence="5" type="ORF">EAV92_17275</name>
</gene>
<organism evidence="5 6">
    <name type="scientific">Cohnella candidum</name>
    <dbReference type="NCBI Taxonomy" id="2674991"/>
    <lineage>
        <taxon>Bacteria</taxon>
        <taxon>Bacillati</taxon>
        <taxon>Bacillota</taxon>
        <taxon>Bacilli</taxon>
        <taxon>Bacillales</taxon>
        <taxon>Paenibacillaceae</taxon>
        <taxon>Cohnella</taxon>
    </lineage>
</organism>
<dbReference type="Gene3D" id="3.90.550.10">
    <property type="entry name" value="Spore Coat Polysaccharide Biosynthesis Protein SpsA, Chain A"/>
    <property type="match status" value="1"/>
</dbReference>
<dbReference type="EMBL" id="CP033433">
    <property type="protein sequence ID" value="AYQ75706.1"/>
    <property type="molecule type" value="Genomic_DNA"/>
</dbReference>
<reference evidence="5 6" key="1">
    <citation type="submission" date="2018-10" db="EMBL/GenBank/DDBJ databases">
        <title>Genome Sequence of Cohnella sp.</title>
        <authorList>
            <person name="Srinivasan S."/>
            <person name="Kim M.K."/>
        </authorList>
    </citation>
    <scope>NUCLEOTIDE SEQUENCE [LARGE SCALE GENOMIC DNA]</scope>
    <source>
        <strain evidence="5 6">18JY8-7</strain>
    </source>
</reference>
<proteinExistence type="inferred from homology"/>
<dbReference type="GO" id="GO:0016020">
    <property type="term" value="C:membrane"/>
    <property type="evidence" value="ECO:0007669"/>
    <property type="project" value="GOC"/>
</dbReference>
<feature type="domain" description="Glycosyltransferase 2-like" evidence="4">
    <location>
        <begin position="24"/>
        <end position="186"/>
    </location>
</feature>
<dbReference type="CDD" id="cd04179">
    <property type="entry name" value="DPM_DPG-synthase_like"/>
    <property type="match status" value="1"/>
</dbReference>
<dbReference type="Pfam" id="PF00535">
    <property type="entry name" value="Glycos_transf_2"/>
    <property type="match status" value="1"/>
</dbReference>